<evidence type="ECO:0000313" key="1">
    <source>
        <dbReference type="EMBL" id="BDR58396.1"/>
    </source>
</evidence>
<dbReference type="AlphaFoldDB" id="A0AAU9DIX1"/>
<dbReference type="Proteomes" id="UP001321861">
    <property type="component" value="Chromosome"/>
</dbReference>
<dbReference type="InterPro" id="IPR009256">
    <property type="entry name" value="YqgQ-like"/>
</dbReference>
<gene>
    <name evidence="1" type="ORF">XA3_08370</name>
</gene>
<dbReference type="EMBL" id="AP026802">
    <property type="protein sequence ID" value="BDR58396.1"/>
    <property type="molecule type" value="Genomic_DNA"/>
</dbReference>
<dbReference type="Gene3D" id="1.10.287.760">
    <property type="entry name" value="YqgQ-like"/>
    <property type="match status" value="1"/>
</dbReference>
<dbReference type="KEGG" id="xap:XA3_08370"/>
<evidence type="ECO:0000313" key="2">
    <source>
        <dbReference type="Proteomes" id="UP001321861"/>
    </source>
</evidence>
<keyword evidence="2" id="KW-1185">Reference proteome</keyword>
<proteinExistence type="predicted"/>
<dbReference type="InterPro" id="IPR023164">
    <property type="entry name" value="YqgQ-like_sf"/>
</dbReference>
<dbReference type="SUPFAM" id="SSF158379">
    <property type="entry name" value="YqgQ-like"/>
    <property type="match status" value="1"/>
</dbReference>
<reference evidence="1 2" key="1">
    <citation type="journal article" date="2023" name="Microbiol. Spectr.">
        <title>Symbiosis of Carpenter Bees with Uncharacterized Lactic Acid Bacteria Showing NAD Auxotrophy.</title>
        <authorList>
            <person name="Kawasaki S."/>
            <person name="Ozawa K."/>
            <person name="Mori T."/>
            <person name="Yamamoto A."/>
            <person name="Ito M."/>
            <person name="Ohkuma M."/>
            <person name="Sakamoto M."/>
            <person name="Matsutani M."/>
        </authorList>
    </citation>
    <scope>NUCLEOTIDE SEQUENCE [LARGE SCALE GENOMIC DNA]</scope>
    <source>
        <strain evidence="1 2">XA3</strain>
    </source>
</reference>
<name>A0AAU9DIX1_9LACO</name>
<accession>A0AAU9DIX1</accession>
<organism evidence="1 2">
    <name type="scientific">Xylocopilactobacillus apicola</name>
    <dbReference type="NCBI Taxonomy" id="2932184"/>
    <lineage>
        <taxon>Bacteria</taxon>
        <taxon>Bacillati</taxon>
        <taxon>Bacillota</taxon>
        <taxon>Bacilli</taxon>
        <taxon>Lactobacillales</taxon>
        <taxon>Lactobacillaceae</taxon>
        <taxon>Xylocopilactobacillus</taxon>
    </lineage>
</organism>
<protein>
    <recommendedName>
        <fullName evidence="3">DUF910 family protein</fullName>
    </recommendedName>
</protein>
<dbReference type="Pfam" id="PF06014">
    <property type="entry name" value="YqgQ-like"/>
    <property type="match status" value="1"/>
</dbReference>
<dbReference type="RefSeq" id="WP_317636301.1">
    <property type="nucleotide sequence ID" value="NZ_AP026802.1"/>
</dbReference>
<sequence>MFDLDEIKHFYNVLDLLKKFNIYIHLGNRLDDLKLAEVELNRLFRANLIDRDIYLRSMTIVKSEIRKEENNE</sequence>
<evidence type="ECO:0008006" key="3">
    <source>
        <dbReference type="Google" id="ProtNLM"/>
    </source>
</evidence>